<keyword evidence="1" id="KW-0472">Membrane</keyword>
<sequence length="343" mass="38368">MEPKYISDFAKGRDNNLNLIRMVAAIGVLVSHAWAVSDGLVNEQPFSSLLKGIDLGTVSVYVFFAISGFLIAQSFVRANNLRSFWSARIFRIFPALLVVLLLTAFILAPLLTSAPLYTLLEAIPAYIARNFTLFFLQHNLPGVFMDNPVRNTINIPLWTLNYELICYISVCLLGLAGVLNNRPLTILATIAFLVAYSIVMYFEPHQRLVKLAGLALPFMTGVVFFVWREKIRLRLSIGLGLAAAAVICYPTPIFREAFVIALAYGVFLLAYLPDGLIRHYNQLGDYSYGIYIYAFPIQQITAQQGVTEPLVNIMISLPLALTCAVFSWRLIERPSLSFAKKLR</sequence>
<feature type="transmembrane region" description="Helical" evidence="1">
    <location>
        <begin position="88"/>
        <end position="110"/>
    </location>
</feature>
<evidence type="ECO:0000256" key="1">
    <source>
        <dbReference type="SAM" id="Phobius"/>
    </source>
</evidence>
<feature type="transmembrane region" description="Helical" evidence="1">
    <location>
        <begin position="233"/>
        <end position="250"/>
    </location>
</feature>
<dbReference type="GO" id="GO:0016746">
    <property type="term" value="F:acyltransferase activity"/>
    <property type="evidence" value="ECO:0007669"/>
    <property type="project" value="UniProtKB-KW"/>
</dbReference>
<gene>
    <name evidence="3" type="ORF">NBZ79_17520</name>
</gene>
<keyword evidence="4" id="KW-1185">Reference proteome</keyword>
<evidence type="ECO:0000313" key="3">
    <source>
        <dbReference type="EMBL" id="USG60960.1"/>
    </source>
</evidence>
<evidence type="ECO:0000313" key="4">
    <source>
        <dbReference type="Proteomes" id="UP001056291"/>
    </source>
</evidence>
<dbReference type="EMBL" id="CP098747">
    <property type="protein sequence ID" value="USG60960.1"/>
    <property type="molecule type" value="Genomic_DNA"/>
</dbReference>
<dbReference type="RefSeq" id="WP_251933918.1">
    <property type="nucleotide sequence ID" value="NZ_CP098747.1"/>
</dbReference>
<keyword evidence="3" id="KW-0012">Acyltransferase</keyword>
<feature type="transmembrane region" description="Helical" evidence="1">
    <location>
        <begin position="157"/>
        <end position="178"/>
    </location>
</feature>
<reference evidence="3" key="1">
    <citation type="submission" date="2022-06" db="EMBL/GenBank/DDBJ databases">
        <title>Sneathiella actinostolidae sp. nov., isolated from a sea anemonein the Western Pacific Ocean.</title>
        <authorList>
            <person name="Wei M.J."/>
        </authorList>
    </citation>
    <scope>NUCLEOTIDE SEQUENCE</scope>
    <source>
        <strain evidence="3">PHK-P5</strain>
    </source>
</reference>
<feature type="transmembrane region" description="Helical" evidence="1">
    <location>
        <begin position="20"/>
        <end position="37"/>
    </location>
</feature>
<keyword evidence="3" id="KW-0808">Transferase</keyword>
<dbReference type="Pfam" id="PF01757">
    <property type="entry name" value="Acyl_transf_3"/>
    <property type="match status" value="1"/>
</dbReference>
<protein>
    <submittedName>
        <fullName evidence="3">Acyltransferase</fullName>
    </submittedName>
</protein>
<proteinExistence type="predicted"/>
<dbReference type="Proteomes" id="UP001056291">
    <property type="component" value="Chromosome"/>
</dbReference>
<feature type="transmembrane region" description="Helical" evidence="1">
    <location>
        <begin position="57"/>
        <end position="76"/>
    </location>
</feature>
<feature type="transmembrane region" description="Helical" evidence="1">
    <location>
        <begin position="257"/>
        <end position="273"/>
    </location>
</feature>
<dbReference type="PANTHER" id="PTHR23028:SF53">
    <property type="entry name" value="ACYL_TRANSF_3 DOMAIN-CONTAINING PROTEIN"/>
    <property type="match status" value="1"/>
</dbReference>
<feature type="transmembrane region" description="Helical" evidence="1">
    <location>
        <begin position="184"/>
        <end position="202"/>
    </location>
</feature>
<dbReference type="PANTHER" id="PTHR23028">
    <property type="entry name" value="ACETYLTRANSFERASE"/>
    <property type="match status" value="1"/>
</dbReference>
<feature type="domain" description="Acyltransferase 3" evidence="2">
    <location>
        <begin position="15"/>
        <end position="326"/>
    </location>
</feature>
<feature type="transmembrane region" description="Helical" evidence="1">
    <location>
        <begin position="310"/>
        <end position="331"/>
    </location>
</feature>
<evidence type="ECO:0000259" key="2">
    <source>
        <dbReference type="Pfam" id="PF01757"/>
    </source>
</evidence>
<dbReference type="InterPro" id="IPR050879">
    <property type="entry name" value="Acyltransferase_3"/>
</dbReference>
<name>A0ABY4W1D6_9PROT</name>
<dbReference type="InterPro" id="IPR002656">
    <property type="entry name" value="Acyl_transf_3_dom"/>
</dbReference>
<feature type="transmembrane region" description="Helical" evidence="1">
    <location>
        <begin position="209"/>
        <end position="227"/>
    </location>
</feature>
<keyword evidence="1" id="KW-0812">Transmembrane</keyword>
<keyword evidence="1" id="KW-1133">Transmembrane helix</keyword>
<accession>A0ABY4W1D6</accession>
<organism evidence="3 4">
    <name type="scientific">Sneathiella marina</name>
    <dbReference type="NCBI Taxonomy" id="2950108"/>
    <lineage>
        <taxon>Bacteria</taxon>
        <taxon>Pseudomonadati</taxon>
        <taxon>Pseudomonadota</taxon>
        <taxon>Alphaproteobacteria</taxon>
        <taxon>Sneathiellales</taxon>
        <taxon>Sneathiellaceae</taxon>
        <taxon>Sneathiella</taxon>
    </lineage>
</organism>